<comment type="caution">
    <text evidence="1">The sequence shown here is derived from an EMBL/GenBank/DDBJ whole genome shotgun (WGS) entry which is preliminary data.</text>
</comment>
<keyword evidence="2" id="KW-1185">Reference proteome</keyword>
<gene>
    <name evidence="1" type="ORF">AFUS01_LOCUS38534</name>
</gene>
<dbReference type="Proteomes" id="UP000708208">
    <property type="component" value="Unassembled WGS sequence"/>
</dbReference>
<accession>A0A8J2LU37</accession>
<evidence type="ECO:0000313" key="1">
    <source>
        <dbReference type="EMBL" id="CAG7828619.1"/>
    </source>
</evidence>
<dbReference type="AlphaFoldDB" id="A0A8J2LU37"/>
<organism evidence="1 2">
    <name type="scientific">Allacma fusca</name>
    <dbReference type="NCBI Taxonomy" id="39272"/>
    <lineage>
        <taxon>Eukaryota</taxon>
        <taxon>Metazoa</taxon>
        <taxon>Ecdysozoa</taxon>
        <taxon>Arthropoda</taxon>
        <taxon>Hexapoda</taxon>
        <taxon>Collembola</taxon>
        <taxon>Symphypleona</taxon>
        <taxon>Sminthuridae</taxon>
        <taxon>Allacma</taxon>
    </lineage>
</organism>
<reference evidence="1" key="1">
    <citation type="submission" date="2021-06" db="EMBL/GenBank/DDBJ databases">
        <authorList>
            <person name="Hodson N. C."/>
            <person name="Mongue J. A."/>
            <person name="Jaron S. K."/>
        </authorList>
    </citation>
    <scope>NUCLEOTIDE SEQUENCE</scope>
</reference>
<sequence length="114" mass="12684">MLTDSICINLVSPQAGASQQALLEQGIIEKFYSSRDGYCIIVFPVISPLSQNIDYKVTKTASFSNLQLTVKEEFITVTIPFSIVMFPIPYKNATNDRSKCKETLKILRGFGAVK</sequence>
<dbReference type="EMBL" id="CAJVCH010548250">
    <property type="protein sequence ID" value="CAG7828619.1"/>
    <property type="molecule type" value="Genomic_DNA"/>
</dbReference>
<proteinExistence type="predicted"/>
<evidence type="ECO:0000313" key="2">
    <source>
        <dbReference type="Proteomes" id="UP000708208"/>
    </source>
</evidence>
<protein>
    <submittedName>
        <fullName evidence="1">Uncharacterized protein</fullName>
    </submittedName>
</protein>
<name>A0A8J2LU37_9HEXA</name>